<evidence type="ECO:0000313" key="2">
    <source>
        <dbReference type="EMBL" id="GCF10582.1"/>
    </source>
</evidence>
<accession>A0A5A5TGZ0</accession>
<comment type="caution">
    <text evidence="2">The sequence shown here is derived from an EMBL/GenBank/DDBJ whole genome shotgun (WGS) entry which is preliminary data.</text>
</comment>
<feature type="compositionally biased region" description="Low complexity" evidence="1">
    <location>
        <begin position="61"/>
        <end position="72"/>
    </location>
</feature>
<protein>
    <submittedName>
        <fullName evidence="2">Uncharacterized protein</fullName>
    </submittedName>
</protein>
<evidence type="ECO:0000313" key="3">
    <source>
        <dbReference type="Proteomes" id="UP000322530"/>
    </source>
</evidence>
<name>A0A5A5TGZ0_9CHLR</name>
<keyword evidence="3" id="KW-1185">Reference proteome</keyword>
<evidence type="ECO:0000256" key="1">
    <source>
        <dbReference type="SAM" id="MobiDB-lite"/>
    </source>
</evidence>
<sequence length="72" mass="8142">MHSCPQGKFGLYKGKRKERAFFSCVYAGVSARLKKMNKAKKVAWHKHLNKARKLKEKEQAQKAGATAATARH</sequence>
<proteinExistence type="predicted"/>
<dbReference type="Proteomes" id="UP000322530">
    <property type="component" value="Unassembled WGS sequence"/>
</dbReference>
<organism evidence="2 3">
    <name type="scientific">Dictyobacter arantiisoli</name>
    <dbReference type="NCBI Taxonomy" id="2014874"/>
    <lineage>
        <taxon>Bacteria</taxon>
        <taxon>Bacillati</taxon>
        <taxon>Chloroflexota</taxon>
        <taxon>Ktedonobacteria</taxon>
        <taxon>Ktedonobacterales</taxon>
        <taxon>Dictyobacteraceae</taxon>
        <taxon>Dictyobacter</taxon>
    </lineage>
</organism>
<dbReference type="EMBL" id="BIXY01000075">
    <property type="protein sequence ID" value="GCF10582.1"/>
    <property type="molecule type" value="Genomic_DNA"/>
</dbReference>
<gene>
    <name evidence="2" type="ORF">KDI_41460</name>
</gene>
<reference evidence="2 3" key="1">
    <citation type="submission" date="2019-01" db="EMBL/GenBank/DDBJ databases">
        <title>Draft genome sequence of Dictyobacter sp. Uno17.</title>
        <authorList>
            <person name="Wang C.M."/>
            <person name="Zheng Y."/>
            <person name="Sakai Y."/>
            <person name="Abe K."/>
            <person name="Yokota A."/>
            <person name="Yabe S."/>
        </authorList>
    </citation>
    <scope>NUCLEOTIDE SEQUENCE [LARGE SCALE GENOMIC DNA]</scope>
    <source>
        <strain evidence="2 3">Uno17</strain>
    </source>
</reference>
<feature type="region of interest" description="Disordered" evidence="1">
    <location>
        <begin position="51"/>
        <end position="72"/>
    </location>
</feature>
<dbReference type="AlphaFoldDB" id="A0A5A5TGZ0"/>